<sequence>MPIKVEFQPYFAISSDPPSIALLRLREVAQLFRRMWWESTAITVDHVMVTNGVSSTIPKDGSAPPQLVFMLTSGAPALVIDDIPSELQLERRMEEAWPWFLTKRPLYHLMISHLVTFFTFSTSGMHLYLRQRLPLALPLLPP</sequence>
<evidence type="ECO:0000313" key="2">
    <source>
        <dbReference type="Proteomes" id="UP001054821"/>
    </source>
</evidence>
<dbReference type="Proteomes" id="UP001054821">
    <property type="component" value="Chromosome 4"/>
</dbReference>
<comment type="caution">
    <text evidence="1">The sequence shown here is derived from an EMBL/GenBank/DDBJ whole genome shotgun (WGS) entry which is preliminary data.</text>
</comment>
<proteinExistence type="predicted"/>
<organism evidence="1 2">
    <name type="scientific">Prunus dulcis</name>
    <name type="common">Almond</name>
    <name type="synonym">Amygdalus dulcis</name>
    <dbReference type="NCBI Taxonomy" id="3755"/>
    <lineage>
        <taxon>Eukaryota</taxon>
        <taxon>Viridiplantae</taxon>
        <taxon>Streptophyta</taxon>
        <taxon>Embryophyta</taxon>
        <taxon>Tracheophyta</taxon>
        <taxon>Spermatophyta</taxon>
        <taxon>Magnoliopsida</taxon>
        <taxon>eudicotyledons</taxon>
        <taxon>Gunneridae</taxon>
        <taxon>Pentapetalae</taxon>
        <taxon>rosids</taxon>
        <taxon>fabids</taxon>
        <taxon>Rosales</taxon>
        <taxon>Rosaceae</taxon>
        <taxon>Amygdaloideae</taxon>
        <taxon>Amygdaleae</taxon>
        <taxon>Prunus</taxon>
    </lineage>
</organism>
<keyword evidence="2" id="KW-1185">Reference proteome</keyword>
<dbReference type="AlphaFoldDB" id="A0AAD4W111"/>
<protein>
    <submittedName>
        <fullName evidence="1">Uncharacterized protein</fullName>
    </submittedName>
</protein>
<evidence type="ECO:0000313" key="1">
    <source>
        <dbReference type="EMBL" id="KAI5334363.1"/>
    </source>
</evidence>
<gene>
    <name evidence="1" type="ORF">L3X38_024496</name>
</gene>
<reference evidence="1 2" key="1">
    <citation type="journal article" date="2022" name="G3 (Bethesda)">
        <title>Whole-genome sequence and methylome profiling of the almond [Prunus dulcis (Mill.) D.A. Webb] cultivar 'Nonpareil'.</title>
        <authorList>
            <person name="D'Amico-Willman K.M."/>
            <person name="Ouma W.Z."/>
            <person name="Meulia T."/>
            <person name="Sideli G.M."/>
            <person name="Gradziel T.M."/>
            <person name="Fresnedo-Ramirez J."/>
        </authorList>
    </citation>
    <scope>NUCLEOTIDE SEQUENCE [LARGE SCALE GENOMIC DNA]</scope>
    <source>
        <strain evidence="1">Clone GOH B32 T37-40</strain>
    </source>
</reference>
<accession>A0AAD4W111</accession>
<name>A0AAD4W111_PRUDU</name>
<dbReference type="EMBL" id="JAJFAZ020000004">
    <property type="protein sequence ID" value="KAI5334363.1"/>
    <property type="molecule type" value="Genomic_DNA"/>
</dbReference>